<dbReference type="PANTHER" id="PTHR44167:SF25">
    <property type="entry name" value="PROTEIN KINASE DOMAIN CONTAINING PROTEIN"/>
    <property type="match status" value="1"/>
</dbReference>
<sequence length="445" mass="49118">MSVPDFNGREIYPRREGNVLVFILRPNNEKSKTGMCPDAHLGSNNTTGGDKFLGSDNNGQLCYFGYVDMEELCKPKASIKSVVWHLGRGQPEGADPGKSTLDTEFLVQGPLNASLKGKHVLFTLNLEDEVGLSISTREAVAVTVNGRRLATNGDRFRADNIWSTPTPLVGHNTLSVSTGSNSSSNVIIASEGFEWELEMKMSSTALTSTFNPLHQKKLANASSRGTGPRDTATAIQTGLLAHQYMIIGQPIFRQANSATVVYNARDSYSSNQVVAIKTSAAQKTERERTAYHKFQSLRKGNIGQSNFVTQMLASFQHEGSWALVLYPKGEQNLEEYLRERPHSQSSKYGIFKQACEGVNALHEVEWVHRDIKPENFIITSTGQVFLTDLDRATLQMFNLFFPTNNIGTNIFMAPEVTRVSGSYNAKKSDTYSLNCQSEVAPQESP</sequence>
<feature type="domain" description="Protein kinase" evidence="1">
    <location>
        <begin position="241"/>
        <end position="445"/>
    </location>
</feature>
<accession>A0A9Q9AXM8</accession>
<dbReference type="InterPro" id="IPR011009">
    <property type="entry name" value="Kinase-like_dom_sf"/>
</dbReference>
<dbReference type="GO" id="GO:0005634">
    <property type="term" value="C:nucleus"/>
    <property type="evidence" value="ECO:0007669"/>
    <property type="project" value="TreeGrafter"/>
</dbReference>
<dbReference type="EMBL" id="CP099426">
    <property type="protein sequence ID" value="USW56949.1"/>
    <property type="molecule type" value="Genomic_DNA"/>
</dbReference>
<dbReference type="Proteomes" id="UP001056384">
    <property type="component" value="Chromosome 9"/>
</dbReference>
<keyword evidence="3" id="KW-1185">Reference proteome</keyword>
<dbReference type="Gene3D" id="1.10.510.10">
    <property type="entry name" value="Transferase(Phosphotransferase) domain 1"/>
    <property type="match status" value="1"/>
</dbReference>
<dbReference type="SMART" id="SM00220">
    <property type="entry name" value="S_TKc"/>
    <property type="match status" value="1"/>
</dbReference>
<dbReference type="SUPFAM" id="SSF56112">
    <property type="entry name" value="Protein kinase-like (PK-like)"/>
    <property type="match status" value="1"/>
</dbReference>
<dbReference type="PANTHER" id="PTHR44167">
    <property type="entry name" value="OVARIAN-SPECIFIC SERINE/THREONINE-PROTEIN KINASE LOK-RELATED"/>
    <property type="match status" value="1"/>
</dbReference>
<dbReference type="GO" id="GO:0005737">
    <property type="term" value="C:cytoplasm"/>
    <property type="evidence" value="ECO:0007669"/>
    <property type="project" value="TreeGrafter"/>
</dbReference>
<dbReference type="GO" id="GO:0004674">
    <property type="term" value="F:protein serine/threonine kinase activity"/>
    <property type="evidence" value="ECO:0007669"/>
    <property type="project" value="TreeGrafter"/>
</dbReference>
<organism evidence="2 3">
    <name type="scientific">Septoria linicola</name>
    <dbReference type="NCBI Taxonomy" id="215465"/>
    <lineage>
        <taxon>Eukaryota</taxon>
        <taxon>Fungi</taxon>
        <taxon>Dikarya</taxon>
        <taxon>Ascomycota</taxon>
        <taxon>Pezizomycotina</taxon>
        <taxon>Dothideomycetes</taxon>
        <taxon>Dothideomycetidae</taxon>
        <taxon>Mycosphaerellales</taxon>
        <taxon>Mycosphaerellaceae</taxon>
        <taxon>Septoria</taxon>
    </lineage>
</organism>
<evidence type="ECO:0000313" key="3">
    <source>
        <dbReference type="Proteomes" id="UP001056384"/>
    </source>
</evidence>
<dbReference type="GO" id="GO:0044773">
    <property type="term" value="P:mitotic DNA damage checkpoint signaling"/>
    <property type="evidence" value="ECO:0007669"/>
    <property type="project" value="TreeGrafter"/>
</dbReference>
<name>A0A9Q9AXM8_9PEZI</name>
<dbReference type="GO" id="GO:0005524">
    <property type="term" value="F:ATP binding"/>
    <property type="evidence" value="ECO:0007669"/>
    <property type="project" value="InterPro"/>
</dbReference>
<dbReference type="OrthoDB" id="5966500at2759"/>
<dbReference type="AlphaFoldDB" id="A0A9Q9AXM8"/>
<gene>
    <name evidence="2" type="ORF">Slin15195_G102680</name>
</gene>
<dbReference type="PROSITE" id="PS50011">
    <property type="entry name" value="PROTEIN_KINASE_DOM"/>
    <property type="match status" value="1"/>
</dbReference>
<proteinExistence type="predicted"/>
<dbReference type="InterPro" id="IPR000719">
    <property type="entry name" value="Prot_kinase_dom"/>
</dbReference>
<reference evidence="2" key="1">
    <citation type="submission" date="2022-06" db="EMBL/GenBank/DDBJ databases">
        <title>Complete genome sequences of two strains of the flax pathogen Septoria linicola.</title>
        <authorList>
            <person name="Lapalu N."/>
            <person name="Simon A."/>
            <person name="Demenou B."/>
            <person name="Paumier D."/>
            <person name="Guillot M.-P."/>
            <person name="Gout L."/>
            <person name="Valade R."/>
        </authorList>
    </citation>
    <scope>NUCLEOTIDE SEQUENCE</scope>
    <source>
        <strain evidence="2">SE15195</strain>
    </source>
</reference>
<dbReference type="Pfam" id="PF00069">
    <property type="entry name" value="Pkinase"/>
    <property type="match status" value="1"/>
</dbReference>
<evidence type="ECO:0000259" key="1">
    <source>
        <dbReference type="PROSITE" id="PS50011"/>
    </source>
</evidence>
<evidence type="ECO:0000313" key="2">
    <source>
        <dbReference type="EMBL" id="USW56949.1"/>
    </source>
</evidence>
<protein>
    <recommendedName>
        <fullName evidence="1">Protein kinase domain-containing protein</fullName>
    </recommendedName>
</protein>